<gene>
    <name evidence="3" type="ORF">DCF82_04225</name>
</gene>
<dbReference type="Proteomes" id="UP000261325">
    <property type="component" value="Unassembled WGS sequence"/>
</dbReference>
<accession>A0A3B8WCM5</accession>
<evidence type="ECO:0000313" key="3">
    <source>
        <dbReference type="EMBL" id="HAC27016.1"/>
    </source>
</evidence>
<evidence type="ECO:0000256" key="1">
    <source>
        <dbReference type="SAM" id="MobiDB-lite"/>
    </source>
</evidence>
<feature type="compositionally biased region" description="Low complexity" evidence="1">
    <location>
        <begin position="91"/>
        <end position="100"/>
    </location>
</feature>
<reference evidence="3 4" key="1">
    <citation type="journal article" date="2018" name="Nat. Biotechnol.">
        <title>A standardized bacterial taxonomy based on genome phylogeny substantially revises the tree of life.</title>
        <authorList>
            <person name="Parks D.H."/>
            <person name="Chuvochina M."/>
            <person name="Waite D.W."/>
            <person name="Rinke C."/>
            <person name="Skarshewski A."/>
            <person name="Chaumeil P.A."/>
            <person name="Hugenholtz P."/>
        </authorList>
    </citation>
    <scope>NUCLEOTIDE SEQUENCE [LARGE SCALE GENOMIC DNA]</scope>
    <source>
        <strain evidence="3">UBA9049</strain>
    </source>
</reference>
<feature type="region of interest" description="Disordered" evidence="1">
    <location>
        <begin position="80"/>
        <end position="109"/>
    </location>
</feature>
<name>A0A3B8WCM5_MARNT</name>
<protein>
    <submittedName>
        <fullName evidence="3">Ribonuclease E</fullName>
    </submittedName>
</protein>
<dbReference type="EMBL" id="DLYI01000047">
    <property type="protein sequence ID" value="HAC27016.1"/>
    <property type="molecule type" value="Genomic_DNA"/>
</dbReference>
<dbReference type="Pfam" id="PF20833">
    <property type="entry name" value="RNase_E_G_Thio"/>
    <property type="match status" value="1"/>
</dbReference>
<evidence type="ECO:0000313" key="4">
    <source>
        <dbReference type="Proteomes" id="UP000261325"/>
    </source>
</evidence>
<dbReference type="AlphaFoldDB" id="A0A3B8WCM5"/>
<dbReference type="InterPro" id="IPR048583">
    <property type="entry name" value="RNase_E_G_thioredoxin-like"/>
</dbReference>
<organism evidence="3 4">
    <name type="scientific">Marinobacter nauticus</name>
    <name type="common">Marinobacter hydrocarbonoclasticus</name>
    <name type="synonym">Marinobacter aquaeolei</name>
    <dbReference type="NCBI Taxonomy" id="2743"/>
    <lineage>
        <taxon>Bacteria</taxon>
        <taxon>Pseudomonadati</taxon>
        <taxon>Pseudomonadota</taxon>
        <taxon>Gammaproteobacteria</taxon>
        <taxon>Pseudomonadales</taxon>
        <taxon>Marinobacteraceae</taxon>
        <taxon>Marinobacter</taxon>
    </lineage>
</organism>
<comment type="caution">
    <text evidence="3">The sequence shown here is derived from an EMBL/GenBank/DDBJ whole genome shotgun (WGS) entry which is preliminary data.</text>
</comment>
<dbReference type="Gene3D" id="3.40.1260.20">
    <property type="entry name" value="Ribonuclease E, catalytic domain"/>
    <property type="match status" value="1"/>
</dbReference>
<sequence length="109" mass="11845">NEKRKQLADIEARQGVAVVVAPVPNMETPHFEILRLRQDETSPEHVSSHQVAQQYSEREEEAAVEVASAEKPVREQAAVKAIRPSAPAPAPTAAAPTAAAEQEEGLFRK</sequence>
<feature type="non-terminal residue" evidence="3">
    <location>
        <position position="109"/>
    </location>
</feature>
<evidence type="ECO:0000259" key="2">
    <source>
        <dbReference type="Pfam" id="PF20833"/>
    </source>
</evidence>
<feature type="non-terminal residue" evidence="3">
    <location>
        <position position="1"/>
    </location>
</feature>
<proteinExistence type="predicted"/>
<feature type="domain" description="RNase E/G thioredoxin-like" evidence="2">
    <location>
        <begin position="1"/>
        <end position="35"/>
    </location>
</feature>